<feature type="compositionally biased region" description="Basic and acidic residues" evidence="1">
    <location>
        <begin position="120"/>
        <end position="139"/>
    </location>
</feature>
<gene>
    <name evidence="2" type="ORF">LshimejAT787_0112990</name>
</gene>
<evidence type="ECO:0000313" key="3">
    <source>
        <dbReference type="Proteomes" id="UP001063166"/>
    </source>
</evidence>
<dbReference type="EMBL" id="BRPK01000001">
    <property type="protein sequence ID" value="GLB34415.1"/>
    <property type="molecule type" value="Genomic_DNA"/>
</dbReference>
<feature type="region of interest" description="Disordered" evidence="1">
    <location>
        <begin position="62"/>
        <end position="139"/>
    </location>
</feature>
<reference evidence="2" key="1">
    <citation type="submission" date="2022-07" db="EMBL/GenBank/DDBJ databases">
        <title>The genome of Lyophyllum shimeji provides insight into the initial evolution of ectomycorrhizal fungal genome.</title>
        <authorList>
            <person name="Kobayashi Y."/>
            <person name="Shibata T."/>
            <person name="Hirakawa H."/>
            <person name="Shigenobu S."/>
            <person name="Nishiyama T."/>
            <person name="Yamada A."/>
            <person name="Hasebe M."/>
            <person name="Kawaguchi M."/>
        </authorList>
    </citation>
    <scope>NUCLEOTIDE SEQUENCE</scope>
    <source>
        <strain evidence="2">AT787</strain>
    </source>
</reference>
<dbReference type="AlphaFoldDB" id="A0A9P3PEA3"/>
<proteinExistence type="predicted"/>
<name>A0A9P3PEA3_LYOSH</name>
<comment type="caution">
    <text evidence="2">The sequence shown here is derived from an EMBL/GenBank/DDBJ whole genome shotgun (WGS) entry which is preliminary data.</text>
</comment>
<dbReference type="Proteomes" id="UP001063166">
    <property type="component" value="Unassembled WGS sequence"/>
</dbReference>
<sequence>MVRILHKYGQTQAAIARRFQIDRKVVARIMRGKTTAAARDAGDDWEFVDGEFRKRYYPPETTVRPRTSAKENLGTGMLVRTVSARPATNARPMTLRDTDASRSRGGGGTNTPASMKSKPQRQEKNQTRHDALQRDGSSRERAVLIDMKNTPEPGAKLLPPQCLKLREFLATLEHDLTGMIDGLTDISPPLISSGRGRSSYSIPAEWLQIESVLPDANGMYGEPTVTDDGEHWLKIEGRSGRGSSRDIGVYIFFTGLLEAEPDALLNNVSLPVGIGLVLAFVAGITKCLGELGGALHGLV</sequence>
<evidence type="ECO:0000313" key="2">
    <source>
        <dbReference type="EMBL" id="GLB34415.1"/>
    </source>
</evidence>
<dbReference type="OrthoDB" id="3051543at2759"/>
<evidence type="ECO:0000256" key="1">
    <source>
        <dbReference type="SAM" id="MobiDB-lite"/>
    </source>
</evidence>
<protein>
    <submittedName>
        <fullName evidence="2">Uncharacterized protein</fullName>
    </submittedName>
</protein>
<keyword evidence="3" id="KW-1185">Reference proteome</keyword>
<organism evidence="2 3">
    <name type="scientific">Lyophyllum shimeji</name>
    <name type="common">Hon-shimeji</name>
    <name type="synonym">Tricholoma shimeji</name>
    <dbReference type="NCBI Taxonomy" id="47721"/>
    <lineage>
        <taxon>Eukaryota</taxon>
        <taxon>Fungi</taxon>
        <taxon>Dikarya</taxon>
        <taxon>Basidiomycota</taxon>
        <taxon>Agaricomycotina</taxon>
        <taxon>Agaricomycetes</taxon>
        <taxon>Agaricomycetidae</taxon>
        <taxon>Agaricales</taxon>
        <taxon>Tricholomatineae</taxon>
        <taxon>Lyophyllaceae</taxon>
        <taxon>Lyophyllum</taxon>
    </lineage>
</organism>
<accession>A0A9P3PEA3</accession>